<dbReference type="InterPro" id="IPR003713">
    <property type="entry name" value="FliS"/>
</dbReference>
<dbReference type="GO" id="GO:0005829">
    <property type="term" value="C:cytosol"/>
    <property type="evidence" value="ECO:0007669"/>
    <property type="project" value="UniProtKB-SubCell"/>
</dbReference>
<evidence type="ECO:0000256" key="4">
    <source>
        <dbReference type="ARBA" id="ARBA00022795"/>
    </source>
</evidence>
<gene>
    <name evidence="6" type="ORF">SAMN05216180_0895</name>
</gene>
<sequence>MMNPYEKYKQQSVMTMTQGEMVVRLYEEIINQLSRAVNCIREKDIEGTNASLQKCQRIINYLKSTLNFKYEVSSNLSSLYDFFNEQIIKSNLKKDTQPIEEILPLVSELKDTFAQGERLSRMQQ</sequence>
<keyword evidence="6" id="KW-0282">Flagellum</keyword>
<evidence type="ECO:0000313" key="6">
    <source>
        <dbReference type="EMBL" id="SEM61888.1"/>
    </source>
</evidence>
<dbReference type="NCBIfam" id="TIGR00208">
    <property type="entry name" value="fliS"/>
    <property type="match status" value="1"/>
</dbReference>
<comment type="similarity">
    <text evidence="2">Belongs to the FliS family.</text>
</comment>
<dbReference type="PANTHER" id="PTHR34773">
    <property type="entry name" value="FLAGELLAR SECRETION CHAPERONE FLIS"/>
    <property type="match status" value="1"/>
</dbReference>
<keyword evidence="4" id="KW-1005">Bacterial flagellum biogenesis</keyword>
<dbReference type="EMBL" id="FOCG01000001">
    <property type="protein sequence ID" value="SEM61888.1"/>
    <property type="molecule type" value="Genomic_DNA"/>
</dbReference>
<dbReference type="RefSeq" id="WP_092752052.1">
    <property type="nucleotide sequence ID" value="NZ_FOCG01000001.1"/>
</dbReference>
<dbReference type="Gene3D" id="1.20.120.340">
    <property type="entry name" value="Flagellar protein FliS"/>
    <property type="match status" value="1"/>
</dbReference>
<keyword evidence="6" id="KW-0969">Cilium</keyword>
<name>A0A1H7ZWD4_9FIRM</name>
<evidence type="ECO:0000256" key="1">
    <source>
        <dbReference type="ARBA" id="ARBA00004514"/>
    </source>
</evidence>
<evidence type="ECO:0000256" key="2">
    <source>
        <dbReference type="ARBA" id="ARBA00008787"/>
    </source>
</evidence>
<dbReference type="AlphaFoldDB" id="A0A1H7ZWD4"/>
<keyword evidence="3" id="KW-0963">Cytoplasm</keyword>
<dbReference type="PANTHER" id="PTHR34773:SF1">
    <property type="entry name" value="FLAGELLAR SECRETION CHAPERONE FLIS"/>
    <property type="match status" value="1"/>
</dbReference>
<dbReference type="OrthoDB" id="1524959at2"/>
<organism evidence="6 7">
    <name type="scientific">Hydrogenoanaerobacterium saccharovorans</name>
    <dbReference type="NCBI Taxonomy" id="474960"/>
    <lineage>
        <taxon>Bacteria</taxon>
        <taxon>Bacillati</taxon>
        <taxon>Bacillota</taxon>
        <taxon>Clostridia</taxon>
        <taxon>Eubacteriales</taxon>
        <taxon>Oscillospiraceae</taxon>
        <taxon>Hydrogenoanaerobacterium</taxon>
    </lineage>
</organism>
<dbReference type="GO" id="GO:0071973">
    <property type="term" value="P:bacterial-type flagellum-dependent cell motility"/>
    <property type="evidence" value="ECO:0007669"/>
    <property type="project" value="TreeGrafter"/>
</dbReference>
<dbReference type="Proteomes" id="UP000199158">
    <property type="component" value="Unassembled WGS sequence"/>
</dbReference>
<reference evidence="6 7" key="1">
    <citation type="submission" date="2016-10" db="EMBL/GenBank/DDBJ databases">
        <authorList>
            <person name="de Groot N.N."/>
        </authorList>
    </citation>
    <scope>NUCLEOTIDE SEQUENCE [LARGE SCALE GENOMIC DNA]</scope>
    <source>
        <strain evidence="6 7">CGMCC 1.5070</strain>
    </source>
</reference>
<comment type="subcellular location">
    <subcellularLocation>
        <location evidence="1">Cytoplasm</location>
        <location evidence="1">Cytosol</location>
    </subcellularLocation>
</comment>
<proteinExistence type="inferred from homology"/>
<evidence type="ECO:0000256" key="5">
    <source>
        <dbReference type="ARBA" id="ARBA00023186"/>
    </source>
</evidence>
<accession>A0A1H7ZWD4</accession>
<dbReference type="GO" id="GO:0044780">
    <property type="term" value="P:bacterial-type flagellum assembly"/>
    <property type="evidence" value="ECO:0007669"/>
    <property type="project" value="InterPro"/>
</dbReference>
<evidence type="ECO:0000313" key="7">
    <source>
        <dbReference type="Proteomes" id="UP000199158"/>
    </source>
</evidence>
<keyword evidence="5" id="KW-0143">Chaperone</keyword>
<dbReference type="Pfam" id="PF02561">
    <property type="entry name" value="FliS"/>
    <property type="match status" value="1"/>
</dbReference>
<dbReference type="PIRSF" id="PIRSF039090">
    <property type="entry name" value="Flis"/>
    <property type="match status" value="1"/>
</dbReference>
<protein>
    <submittedName>
        <fullName evidence="6">Flagellar protein FliS</fullName>
    </submittedName>
</protein>
<dbReference type="InterPro" id="IPR036584">
    <property type="entry name" value="FliS_sf"/>
</dbReference>
<evidence type="ECO:0000256" key="3">
    <source>
        <dbReference type="ARBA" id="ARBA00022490"/>
    </source>
</evidence>
<keyword evidence="7" id="KW-1185">Reference proteome</keyword>
<keyword evidence="6" id="KW-0966">Cell projection</keyword>
<dbReference type="SUPFAM" id="SSF101116">
    <property type="entry name" value="Flagellar export chaperone FliS"/>
    <property type="match status" value="1"/>
</dbReference>
<dbReference type="STRING" id="474960.SAMN05216180_0895"/>
<dbReference type="CDD" id="cd16098">
    <property type="entry name" value="FliS"/>
    <property type="match status" value="1"/>
</dbReference>